<dbReference type="OrthoDB" id="9760494at2"/>
<dbReference type="PANTHER" id="PTHR30069">
    <property type="entry name" value="TONB-DEPENDENT OUTER MEMBRANE RECEPTOR"/>
    <property type="match status" value="1"/>
</dbReference>
<evidence type="ECO:0000256" key="5">
    <source>
        <dbReference type="ARBA" id="ARBA00022692"/>
    </source>
</evidence>
<dbReference type="InterPro" id="IPR039426">
    <property type="entry name" value="TonB-dep_rcpt-like"/>
</dbReference>
<evidence type="ECO:0000256" key="13">
    <source>
        <dbReference type="SAM" id="SignalP"/>
    </source>
</evidence>
<dbReference type="GO" id="GO:0044718">
    <property type="term" value="P:siderophore transmembrane transport"/>
    <property type="evidence" value="ECO:0007669"/>
    <property type="project" value="TreeGrafter"/>
</dbReference>
<keyword evidence="4 10" id="KW-1134">Transmembrane beta strand</keyword>
<dbReference type="Gene3D" id="2.40.170.20">
    <property type="entry name" value="TonB-dependent receptor, beta-barrel domain"/>
    <property type="match status" value="1"/>
</dbReference>
<dbReference type="GO" id="GO:0009279">
    <property type="term" value="C:cell outer membrane"/>
    <property type="evidence" value="ECO:0007669"/>
    <property type="project" value="UniProtKB-SubCell"/>
</dbReference>
<proteinExistence type="inferred from homology"/>
<keyword evidence="8 10" id="KW-0472">Membrane</keyword>
<dbReference type="PANTHER" id="PTHR30069:SF41">
    <property type="entry name" value="HEME_HEMOPEXIN UTILIZATION PROTEIN C"/>
    <property type="match status" value="1"/>
</dbReference>
<name>A0A1H3Y299_9GAMM</name>
<evidence type="ECO:0000256" key="7">
    <source>
        <dbReference type="ARBA" id="ARBA00023077"/>
    </source>
</evidence>
<keyword evidence="9 10" id="KW-0998">Cell outer membrane</keyword>
<dbReference type="EMBL" id="FNRJ01000001">
    <property type="protein sequence ID" value="SEA05650.1"/>
    <property type="molecule type" value="Genomic_DNA"/>
</dbReference>
<feature type="signal peptide" evidence="13">
    <location>
        <begin position="1"/>
        <end position="27"/>
    </location>
</feature>
<keyword evidence="5 10" id="KW-0812">Transmembrane</keyword>
<feature type="domain" description="TonB-dependent receptor plug" evidence="15">
    <location>
        <begin position="65"/>
        <end position="158"/>
    </location>
</feature>
<dbReference type="STRING" id="1122198.SAMN02745729_101349"/>
<comment type="similarity">
    <text evidence="2 10 12">Belongs to the TonB-dependent receptor family.</text>
</comment>
<dbReference type="RefSeq" id="WP_091822125.1">
    <property type="nucleotide sequence ID" value="NZ_FNRJ01000001.1"/>
</dbReference>
<evidence type="ECO:0000256" key="4">
    <source>
        <dbReference type="ARBA" id="ARBA00022452"/>
    </source>
</evidence>
<organism evidence="16 17">
    <name type="scientific">Marinobacterium iners DSM 11526</name>
    <dbReference type="NCBI Taxonomy" id="1122198"/>
    <lineage>
        <taxon>Bacteria</taxon>
        <taxon>Pseudomonadati</taxon>
        <taxon>Pseudomonadota</taxon>
        <taxon>Gammaproteobacteria</taxon>
        <taxon>Oceanospirillales</taxon>
        <taxon>Oceanospirillaceae</taxon>
        <taxon>Marinobacterium</taxon>
    </lineage>
</organism>
<reference evidence="17" key="1">
    <citation type="submission" date="2016-10" db="EMBL/GenBank/DDBJ databases">
        <authorList>
            <person name="Varghese N."/>
            <person name="Submissions S."/>
        </authorList>
    </citation>
    <scope>NUCLEOTIDE SEQUENCE [LARGE SCALE GENOMIC DNA]</scope>
    <source>
        <strain evidence="17">DSM 11526</strain>
    </source>
</reference>
<comment type="subcellular location">
    <subcellularLocation>
        <location evidence="1 10">Cell outer membrane</location>
        <topology evidence="1 10">Multi-pass membrane protein</topology>
    </subcellularLocation>
</comment>
<dbReference type="PROSITE" id="PS01156">
    <property type="entry name" value="TONB_DEPENDENT_REC_2"/>
    <property type="match status" value="1"/>
</dbReference>
<dbReference type="PROSITE" id="PS52016">
    <property type="entry name" value="TONB_DEPENDENT_REC_3"/>
    <property type="match status" value="1"/>
</dbReference>
<evidence type="ECO:0000259" key="15">
    <source>
        <dbReference type="Pfam" id="PF07715"/>
    </source>
</evidence>
<evidence type="ECO:0000313" key="17">
    <source>
        <dbReference type="Proteomes" id="UP000242469"/>
    </source>
</evidence>
<keyword evidence="6 13" id="KW-0732">Signal</keyword>
<evidence type="ECO:0000256" key="9">
    <source>
        <dbReference type="ARBA" id="ARBA00023237"/>
    </source>
</evidence>
<dbReference type="InterPro" id="IPR012910">
    <property type="entry name" value="Plug_dom"/>
</dbReference>
<evidence type="ECO:0000256" key="2">
    <source>
        <dbReference type="ARBA" id="ARBA00009810"/>
    </source>
</evidence>
<evidence type="ECO:0000259" key="14">
    <source>
        <dbReference type="Pfam" id="PF00593"/>
    </source>
</evidence>
<feature type="chain" id="PRO_5017366842" evidence="13">
    <location>
        <begin position="28"/>
        <end position="688"/>
    </location>
</feature>
<keyword evidence="3 10" id="KW-0813">Transport</keyword>
<dbReference type="InterPro" id="IPR000531">
    <property type="entry name" value="Beta-barrel_TonB"/>
</dbReference>
<keyword evidence="7 12" id="KW-0798">TonB box</keyword>
<keyword evidence="17" id="KW-1185">Reference proteome</keyword>
<dbReference type="AlphaFoldDB" id="A0A1H3Y299"/>
<dbReference type="InterPro" id="IPR037066">
    <property type="entry name" value="Plug_dom_sf"/>
</dbReference>
<dbReference type="CDD" id="cd01347">
    <property type="entry name" value="ligand_gated_channel"/>
    <property type="match status" value="1"/>
</dbReference>
<evidence type="ECO:0000256" key="1">
    <source>
        <dbReference type="ARBA" id="ARBA00004571"/>
    </source>
</evidence>
<evidence type="ECO:0000256" key="8">
    <source>
        <dbReference type="ARBA" id="ARBA00023136"/>
    </source>
</evidence>
<evidence type="ECO:0000256" key="11">
    <source>
        <dbReference type="PROSITE-ProRule" id="PRU10144"/>
    </source>
</evidence>
<gene>
    <name evidence="16" type="ORF">SAMN02745729_101349</name>
</gene>
<keyword evidence="16" id="KW-0675">Receptor</keyword>
<dbReference type="InterPro" id="IPR010917">
    <property type="entry name" value="TonB_rcpt_CS"/>
</dbReference>
<dbReference type="Gene3D" id="2.170.130.10">
    <property type="entry name" value="TonB-dependent receptor, plug domain"/>
    <property type="match status" value="1"/>
</dbReference>
<evidence type="ECO:0000256" key="3">
    <source>
        <dbReference type="ARBA" id="ARBA00022448"/>
    </source>
</evidence>
<dbReference type="InterPro" id="IPR036942">
    <property type="entry name" value="Beta-barrel_TonB_sf"/>
</dbReference>
<protein>
    <submittedName>
        <fullName evidence="16">Hemoglobin/transferrin/lactoferrin receptor protein</fullName>
    </submittedName>
</protein>
<dbReference type="Pfam" id="PF00593">
    <property type="entry name" value="TonB_dep_Rec_b-barrel"/>
    <property type="match status" value="1"/>
</dbReference>
<evidence type="ECO:0000313" key="16">
    <source>
        <dbReference type="EMBL" id="SEA05650.1"/>
    </source>
</evidence>
<feature type="domain" description="TonB-dependent receptor-like beta-barrel" evidence="14">
    <location>
        <begin position="250"/>
        <end position="650"/>
    </location>
</feature>
<accession>A0A1H3Y299</accession>
<dbReference type="Proteomes" id="UP000242469">
    <property type="component" value="Unassembled WGS sequence"/>
</dbReference>
<dbReference type="GO" id="GO:0015344">
    <property type="term" value="F:siderophore uptake transmembrane transporter activity"/>
    <property type="evidence" value="ECO:0007669"/>
    <property type="project" value="TreeGrafter"/>
</dbReference>
<evidence type="ECO:0000256" key="12">
    <source>
        <dbReference type="RuleBase" id="RU003357"/>
    </source>
</evidence>
<feature type="short sequence motif" description="TonB C-terminal box" evidence="11">
    <location>
        <begin position="671"/>
        <end position="688"/>
    </location>
</feature>
<dbReference type="SUPFAM" id="SSF56935">
    <property type="entry name" value="Porins"/>
    <property type="match status" value="1"/>
</dbReference>
<sequence>MSGASVQPVFRLLPLACACMLANSVFAQEHRHSDEHNHHVGAEPLLGETVEIKAAVGTDTFSKDVDTQYLSRTLAQDLQDSFKLDPSIQVGTGSRNGQKIFLRGVEDLHLNIQIDGARQGANVFHHQARVQIDPFLMKQVRVFTGPAQADAGPGALGGSVQFQTVDAQDLLQGKLFGARLGAQYESASDFIGGIAAAYGQVNEHMGILAYTRTNTNNEVRAGGGDSMVSTDGEHNNYLFKGSLLDYEGHSLRISTSRSLDYGGALRANYPWQTNQGTIRGGDKQRISNESHTLNYQFKPDSQPGVDMGVDLYTGEVGLKRFLPSGTTEWVTESRGFNLHNTSRFDTGNIGHALTYGVDYYRDEGISRSQNVTLTEHGSNTGLYIQNRMNLGAFRLSGGIRHDRYTTYYADQYKASGDEWSPNISGEWDLLTGDNQLTLFAGYGQSIRGGRLNQAGWLNKYTPDFVLGNNGKLDPESATQYEWGARWHTLDMFMDGDHAGFDISFYKTRIDDYLVTNGEGPTGVTDRIYNADGDVTSRGFDVRAHWGTQSLLMNLAYSHNSFRGYDGLPGDTTGASARVGVSTGDRLVLDTLWQVRPDLSLGYTLTAVERLTDVRPGRPEKPGYVVHDLQLQWQPQAASGQLELTLALENLFDKRYAEHSTVRVINNDGSELASWEAGRNLRLGLDWRF</sequence>
<evidence type="ECO:0000256" key="10">
    <source>
        <dbReference type="PROSITE-ProRule" id="PRU01360"/>
    </source>
</evidence>
<evidence type="ECO:0000256" key="6">
    <source>
        <dbReference type="ARBA" id="ARBA00022729"/>
    </source>
</evidence>
<dbReference type="Pfam" id="PF07715">
    <property type="entry name" value="Plug"/>
    <property type="match status" value="1"/>
</dbReference>